<dbReference type="PANTHER" id="PTHR43654:SF1">
    <property type="entry name" value="ISOPENTENYL PHOSPHATE KINASE"/>
    <property type="match status" value="1"/>
</dbReference>
<dbReference type="FunFam" id="2.30.130.10:FF:000007">
    <property type="entry name" value="Glutamate 5-kinase"/>
    <property type="match status" value="1"/>
</dbReference>
<dbReference type="InterPro" id="IPR036974">
    <property type="entry name" value="PUA_sf"/>
</dbReference>
<evidence type="ECO:0000256" key="7">
    <source>
        <dbReference type="ARBA" id="ARBA00022840"/>
    </source>
</evidence>
<feature type="binding site" evidence="8">
    <location>
        <position position="155"/>
    </location>
    <ligand>
        <name>substrate</name>
    </ligand>
</feature>
<dbReference type="PRINTS" id="PR00474">
    <property type="entry name" value="GLU5KINASE"/>
</dbReference>
<keyword evidence="4 8" id="KW-0808">Transferase</keyword>
<accession>A0A5B0VBU3</accession>
<dbReference type="SMART" id="SM00359">
    <property type="entry name" value="PUA"/>
    <property type="match status" value="1"/>
</dbReference>
<dbReference type="InterPro" id="IPR005715">
    <property type="entry name" value="Glu_5kinase/COase_Synthase"/>
</dbReference>
<evidence type="ECO:0000256" key="5">
    <source>
        <dbReference type="ARBA" id="ARBA00022741"/>
    </source>
</evidence>
<proteinExistence type="inferred from homology"/>
<dbReference type="PANTHER" id="PTHR43654">
    <property type="entry name" value="GLUTAMATE 5-KINASE"/>
    <property type="match status" value="1"/>
</dbReference>
<evidence type="ECO:0000256" key="8">
    <source>
        <dbReference type="HAMAP-Rule" id="MF_00456"/>
    </source>
</evidence>
<dbReference type="InterPro" id="IPR041739">
    <property type="entry name" value="G5K_ProB"/>
</dbReference>
<dbReference type="GO" id="GO:0055129">
    <property type="term" value="P:L-proline biosynthetic process"/>
    <property type="evidence" value="ECO:0007669"/>
    <property type="project" value="UniProtKB-UniRule"/>
</dbReference>
<dbReference type="FunFam" id="3.40.1160.10:FF:000018">
    <property type="entry name" value="Glutamate 5-kinase"/>
    <property type="match status" value="1"/>
</dbReference>
<feature type="binding site" evidence="8">
    <location>
        <position position="16"/>
    </location>
    <ligand>
        <name>ATP</name>
        <dbReference type="ChEBI" id="CHEBI:30616"/>
    </ligand>
</feature>
<dbReference type="GO" id="GO:0005524">
    <property type="term" value="F:ATP binding"/>
    <property type="evidence" value="ECO:0007669"/>
    <property type="project" value="UniProtKB-KW"/>
</dbReference>
<comment type="subcellular location">
    <subcellularLocation>
        <location evidence="8">Cytoplasm</location>
    </subcellularLocation>
</comment>
<feature type="binding site" evidence="8">
    <location>
        <position position="56"/>
    </location>
    <ligand>
        <name>substrate</name>
    </ligand>
</feature>
<dbReference type="InterPro" id="IPR001057">
    <property type="entry name" value="Glu/AcGlu_kinase"/>
</dbReference>
<evidence type="ECO:0000256" key="4">
    <source>
        <dbReference type="ARBA" id="ARBA00022679"/>
    </source>
</evidence>
<evidence type="ECO:0000313" key="10">
    <source>
        <dbReference type="EMBL" id="KAA1171683.1"/>
    </source>
</evidence>
<evidence type="ECO:0000313" key="11">
    <source>
        <dbReference type="Proteomes" id="UP000323161"/>
    </source>
</evidence>
<evidence type="ECO:0000256" key="2">
    <source>
        <dbReference type="ARBA" id="ARBA00022605"/>
    </source>
</evidence>
<dbReference type="PROSITE" id="PS50890">
    <property type="entry name" value="PUA"/>
    <property type="match status" value="1"/>
</dbReference>
<reference evidence="10 11" key="1">
    <citation type="submission" date="2019-08" db="EMBL/GenBank/DDBJ databases">
        <title>Marinobacter ZYF650 sp. nov., a marine bacterium isolated from seawater of the Mariana trench.</title>
        <authorList>
            <person name="Ahmad W."/>
        </authorList>
    </citation>
    <scope>NUCLEOTIDE SEQUENCE [LARGE SCALE GENOMIC DNA]</scope>
    <source>
        <strain evidence="10 11">ZYF650</strain>
    </source>
</reference>
<comment type="caution">
    <text evidence="8">Lacks conserved residue(s) required for the propagation of feature annotation.</text>
</comment>
<dbReference type="GO" id="GO:0004349">
    <property type="term" value="F:glutamate 5-kinase activity"/>
    <property type="evidence" value="ECO:0007669"/>
    <property type="project" value="UniProtKB-UniRule"/>
</dbReference>
<evidence type="ECO:0000259" key="9">
    <source>
        <dbReference type="SMART" id="SM00359"/>
    </source>
</evidence>
<dbReference type="InterPro" id="IPR019797">
    <property type="entry name" value="Glutamate_5-kinase_CS"/>
</dbReference>
<dbReference type="InterPro" id="IPR001048">
    <property type="entry name" value="Asp/Glu/Uridylate_kinase"/>
</dbReference>
<dbReference type="GO" id="GO:0005829">
    <property type="term" value="C:cytosol"/>
    <property type="evidence" value="ECO:0007669"/>
    <property type="project" value="TreeGrafter"/>
</dbReference>
<dbReference type="Gene3D" id="2.30.130.10">
    <property type="entry name" value="PUA domain"/>
    <property type="match status" value="1"/>
</dbReference>
<feature type="domain" description="PUA" evidence="9">
    <location>
        <begin position="283"/>
        <end position="365"/>
    </location>
</feature>
<dbReference type="HAMAP" id="MF_00456">
    <property type="entry name" value="ProB"/>
    <property type="match status" value="1"/>
</dbReference>
<comment type="caution">
    <text evidence="10">The sequence shown here is derived from an EMBL/GenBank/DDBJ whole genome shotgun (WGS) entry which is preliminary data.</text>
</comment>
<feature type="binding site" evidence="8">
    <location>
        <begin position="175"/>
        <end position="176"/>
    </location>
    <ligand>
        <name>ATP</name>
        <dbReference type="ChEBI" id="CHEBI:30616"/>
    </ligand>
</feature>
<dbReference type="EMBL" id="VTUU01000009">
    <property type="protein sequence ID" value="KAA1171683.1"/>
    <property type="molecule type" value="Genomic_DNA"/>
</dbReference>
<dbReference type="Proteomes" id="UP000323161">
    <property type="component" value="Unassembled WGS sequence"/>
</dbReference>
<dbReference type="InterPro" id="IPR036393">
    <property type="entry name" value="AceGlu_kinase-like_sf"/>
</dbReference>
<dbReference type="NCBIfam" id="TIGR01027">
    <property type="entry name" value="proB"/>
    <property type="match status" value="1"/>
</dbReference>
<keyword evidence="11" id="KW-1185">Reference proteome</keyword>
<keyword evidence="2 8" id="KW-0028">Amino-acid biosynthesis</keyword>
<dbReference type="Pfam" id="PF01472">
    <property type="entry name" value="PUA"/>
    <property type="match status" value="1"/>
</dbReference>
<evidence type="ECO:0000256" key="6">
    <source>
        <dbReference type="ARBA" id="ARBA00022777"/>
    </source>
</evidence>
<keyword evidence="3 8" id="KW-0641">Proline biosynthesis</keyword>
<dbReference type="SUPFAM" id="SSF88697">
    <property type="entry name" value="PUA domain-like"/>
    <property type="match status" value="1"/>
</dbReference>
<dbReference type="EC" id="2.7.2.11" evidence="8"/>
<comment type="pathway">
    <text evidence="8">Amino-acid biosynthesis; L-proline biosynthesis; L-glutamate 5-semialdehyde from L-glutamate: step 1/2.</text>
</comment>
<dbReference type="GO" id="GO:0003723">
    <property type="term" value="F:RNA binding"/>
    <property type="evidence" value="ECO:0007669"/>
    <property type="project" value="InterPro"/>
</dbReference>
<keyword evidence="5 8" id="KW-0547">Nucleotide-binding</keyword>
<dbReference type="InterPro" id="IPR015947">
    <property type="entry name" value="PUA-like_sf"/>
</dbReference>
<dbReference type="InterPro" id="IPR011529">
    <property type="entry name" value="Glu_5kinase"/>
</dbReference>
<keyword evidence="7 8" id="KW-0067">ATP-binding</keyword>
<evidence type="ECO:0000256" key="3">
    <source>
        <dbReference type="ARBA" id="ARBA00022650"/>
    </source>
</evidence>
<keyword evidence="6 8" id="KW-0418">Kinase</keyword>
<dbReference type="PIRSF" id="PIRSF000729">
    <property type="entry name" value="GK"/>
    <property type="match status" value="1"/>
</dbReference>
<comment type="function">
    <text evidence="8">Catalyzes the transfer of a phosphate group to glutamate to form L-glutamate 5-phosphate.</text>
</comment>
<feature type="binding site" evidence="8">
    <location>
        <position position="143"/>
    </location>
    <ligand>
        <name>substrate</name>
    </ligand>
</feature>
<sequence>MSERVQLRQARRLVIKIGSALLTNDGKGLDVASLGLWVDQIVALIQDGVEVVLVSSGSVAEGMSRLGWSARPQQLHELQAAAAVGQMGLVQTWEAQFKRHGIHAAQILLTHDDLSDRKRYLNGRSTLRALLDFGVVPIVNENDTVVTDEIRFGDNDTLGALVANLIEADGLIILTDQLGLFDKDPRKHQDARLVAERKAGDRELDVMAGGGAGALGRGGMQTKVRAARLAARSGAFTVIVGGRIEGVITRLRQGDVIGTLLLPEQGRVAARKQWLASHLQTRGKLTLDDGAVRVLCLGGRSLLPVGVKGVVGQFRRGEMVSCIDTGGREVARGLINYDADEARAIAGQSSDRIVGVLGYISDEEMIHRDNLVIV</sequence>
<dbReference type="CDD" id="cd21157">
    <property type="entry name" value="PUA_G5K"/>
    <property type="match status" value="1"/>
</dbReference>
<dbReference type="SUPFAM" id="SSF53633">
    <property type="entry name" value="Carbamate kinase-like"/>
    <property type="match status" value="1"/>
</dbReference>
<dbReference type="InterPro" id="IPR002478">
    <property type="entry name" value="PUA"/>
</dbReference>
<dbReference type="Pfam" id="PF00696">
    <property type="entry name" value="AA_kinase"/>
    <property type="match status" value="1"/>
</dbReference>
<protein>
    <recommendedName>
        <fullName evidence="8">Glutamate 5-kinase</fullName>
        <ecNumber evidence="8">2.7.2.11</ecNumber>
    </recommendedName>
    <alternativeName>
        <fullName evidence="8">Gamma-glutamyl kinase</fullName>
        <shortName evidence="8">GK</shortName>
    </alternativeName>
</protein>
<dbReference type="RefSeq" id="WP_149601297.1">
    <property type="nucleotide sequence ID" value="NZ_VTUU01000009.1"/>
</dbReference>
<evidence type="ECO:0000256" key="1">
    <source>
        <dbReference type="ARBA" id="ARBA00022490"/>
    </source>
</evidence>
<comment type="catalytic activity">
    <reaction evidence="8">
        <text>L-glutamate + ATP = L-glutamyl 5-phosphate + ADP</text>
        <dbReference type="Rhea" id="RHEA:14877"/>
        <dbReference type="ChEBI" id="CHEBI:29985"/>
        <dbReference type="ChEBI" id="CHEBI:30616"/>
        <dbReference type="ChEBI" id="CHEBI:58274"/>
        <dbReference type="ChEBI" id="CHEBI:456216"/>
        <dbReference type="EC" id="2.7.2.11"/>
    </reaction>
</comment>
<dbReference type="PROSITE" id="PS00902">
    <property type="entry name" value="GLUTAMATE_5_KINASE"/>
    <property type="match status" value="1"/>
</dbReference>
<organism evidence="10 11">
    <name type="scientific">Marinobacter salinexigens</name>
    <dbReference type="NCBI Taxonomy" id="2919747"/>
    <lineage>
        <taxon>Bacteria</taxon>
        <taxon>Pseudomonadati</taxon>
        <taxon>Pseudomonadota</taxon>
        <taxon>Gammaproteobacteria</taxon>
        <taxon>Pseudomonadales</taxon>
        <taxon>Marinobacteraceae</taxon>
        <taxon>Marinobacter</taxon>
    </lineage>
</organism>
<dbReference type="AlphaFoldDB" id="A0A5B0VBU3"/>
<dbReference type="Gene3D" id="3.40.1160.10">
    <property type="entry name" value="Acetylglutamate kinase-like"/>
    <property type="match status" value="2"/>
</dbReference>
<keyword evidence="1 8" id="KW-0963">Cytoplasm</keyword>
<dbReference type="CDD" id="cd04242">
    <property type="entry name" value="AAK_G5K_ProB"/>
    <property type="match status" value="1"/>
</dbReference>
<name>A0A5B0VBU3_9GAMM</name>
<comment type="similarity">
    <text evidence="8">Belongs to the glutamate 5-kinase family.</text>
</comment>
<gene>
    <name evidence="8" type="primary">proB</name>
    <name evidence="10" type="ORF">FWJ25_16150</name>
</gene>
<dbReference type="UniPathway" id="UPA00098">
    <property type="reaction ID" value="UER00359"/>
</dbReference>